<dbReference type="AlphaFoldDB" id="A0A6N8JDQ7"/>
<proteinExistence type="predicted"/>
<dbReference type="EMBL" id="WRXO01000007">
    <property type="protein sequence ID" value="MVT43360.1"/>
    <property type="molecule type" value="Genomic_DNA"/>
</dbReference>
<evidence type="ECO:0000256" key="1">
    <source>
        <dbReference type="SAM" id="SignalP"/>
    </source>
</evidence>
<dbReference type="Pfam" id="PF11751">
    <property type="entry name" value="PorP_SprF"/>
    <property type="match status" value="1"/>
</dbReference>
<feature type="chain" id="PRO_5026977792" evidence="1">
    <location>
        <begin position="19"/>
        <end position="298"/>
    </location>
</feature>
<name>A0A6N8JDQ7_9BACT</name>
<gene>
    <name evidence="2" type="ORF">GO495_22370</name>
</gene>
<reference evidence="2 3" key="1">
    <citation type="submission" date="2019-12" db="EMBL/GenBank/DDBJ databases">
        <title>The draft genomic sequence of strain Chitinophaga oryziterrae JCM 16595.</title>
        <authorList>
            <person name="Zhang X."/>
        </authorList>
    </citation>
    <scope>NUCLEOTIDE SEQUENCE [LARGE SCALE GENOMIC DNA]</scope>
    <source>
        <strain evidence="2 3">JCM 16595</strain>
    </source>
</reference>
<evidence type="ECO:0000313" key="2">
    <source>
        <dbReference type="EMBL" id="MVT43360.1"/>
    </source>
</evidence>
<protein>
    <submittedName>
        <fullName evidence="2">Type IX secretion system membrane protein PorP/SprF</fullName>
    </submittedName>
</protein>
<sequence length="298" mass="32419">MRSLYTLILLLCVQQLQAQSLGRAVSNFDPPEAQYFFNQYLANPAMAGIDSGIHINATYRRPWDAIPGAPVSQTFTADANLGSRVGAGVNIYNDKSGLLQRTKVGLTYAYHLPLGMNAQALHFGLSLALEVQRLDYKNINGEVNDPSVSSFNRRDNYFESDFGVAYTDHHLTVQAALPSLIGMIKNDNKGVSGLTTFYSAVAYRFNTGTEITKIEPKVGYRGLRGEDGIVDAGVNVGLLDDRANVFGMYHSSGSVSAGAGFNYKSLLGIQAVYITQTSGYSTIMGNSFEIDLRLNIGR</sequence>
<dbReference type="OrthoDB" id="891773at2"/>
<dbReference type="InterPro" id="IPR019861">
    <property type="entry name" value="PorP/SprF_Bacteroidetes"/>
</dbReference>
<dbReference type="Proteomes" id="UP000468388">
    <property type="component" value="Unassembled WGS sequence"/>
</dbReference>
<evidence type="ECO:0000313" key="3">
    <source>
        <dbReference type="Proteomes" id="UP000468388"/>
    </source>
</evidence>
<accession>A0A6N8JDQ7</accession>
<feature type="signal peptide" evidence="1">
    <location>
        <begin position="1"/>
        <end position="18"/>
    </location>
</feature>
<keyword evidence="1" id="KW-0732">Signal</keyword>
<comment type="caution">
    <text evidence="2">The sequence shown here is derived from an EMBL/GenBank/DDBJ whole genome shotgun (WGS) entry which is preliminary data.</text>
</comment>
<organism evidence="2 3">
    <name type="scientific">Chitinophaga oryziterrae</name>
    <dbReference type="NCBI Taxonomy" id="1031224"/>
    <lineage>
        <taxon>Bacteria</taxon>
        <taxon>Pseudomonadati</taxon>
        <taxon>Bacteroidota</taxon>
        <taxon>Chitinophagia</taxon>
        <taxon>Chitinophagales</taxon>
        <taxon>Chitinophagaceae</taxon>
        <taxon>Chitinophaga</taxon>
    </lineage>
</organism>
<dbReference type="RefSeq" id="WP_157301971.1">
    <property type="nucleotide sequence ID" value="NZ_BAAAZB010000015.1"/>
</dbReference>
<dbReference type="NCBIfam" id="TIGR03519">
    <property type="entry name" value="T9SS_PorP_fam"/>
    <property type="match status" value="1"/>
</dbReference>
<keyword evidence="3" id="KW-1185">Reference proteome</keyword>